<dbReference type="AlphaFoldDB" id="A0A926F139"/>
<dbReference type="EMBL" id="JACRTK010000001">
    <property type="protein sequence ID" value="MBC8590077.1"/>
    <property type="molecule type" value="Genomic_DNA"/>
</dbReference>
<dbReference type="SUPFAM" id="SSF143842">
    <property type="entry name" value="YwmB-like"/>
    <property type="match status" value="1"/>
</dbReference>
<reference evidence="1 2" key="1">
    <citation type="submission" date="2020-08" db="EMBL/GenBank/DDBJ databases">
        <title>Genome public.</title>
        <authorList>
            <person name="Liu C."/>
            <person name="Sun Q."/>
        </authorList>
    </citation>
    <scope>NUCLEOTIDE SEQUENCE [LARGE SCALE GENOMIC DNA]</scope>
    <source>
        <strain evidence="1 2">NSJ-26</strain>
    </source>
</reference>
<dbReference type="InterPro" id="IPR014794">
    <property type="entry name" value="DUF1779"/>
</dbReference>
<dbReference type="InterPro" id="IPR036209">
    <property type="entry name" value="YwmB-like_sf"/>
</dbReference>
<sequence>MKKIVIIGIIILLLLPIFTAADMKHEEIDILSNILEDFQGEFVEGDIVFNGMILDEFIGQDQMDKIGREVVKELNIVGKEIDPYISQKLIGDYYAKEIIFEEDFSQINYYGYDKEKNQISINLNSYFNSEEKKGETYLCINIVKDDDFSKINDIIDRVESIFVKYNTDMEMTSCIIGSIDGKVSQKNMTNKVHKALKNIKGDRIDKYSDDALLSYTVYTPYIDSHMLINEEKINLNIAIRYNEYENKTYLWIGTPIITTGY</sequence>
<dbReference type="RefSeq" id="WP_249322904.1">
    <property type="nucleotide sequence ID" value="NZ_JACRTK010000001.1"/>
</dbReference>
<keyword evidence="2" id="KW-1185">Reference proteome</keyword>
<gene>
    <name evidence="1" type="ORF">H8689_02855</name>
</gene>
<evidence type="ECO:0000313" key="1">
    <source>
        <dbReference type="EMBL" id="MBC8590077.1"/>
    </source>
</evidence>
<organism evidence="1 2">
    <name type="scientific">Wansuia hejianensis</name>
    <dbReference type="NCBI Taxonomy" id="2763667"/>
    <lineage>
        <taxon>Bacteria</taxon>
        <taxon>Bacillati</taxon>
        <taxon>Bacillota</taxon>
        <taxon>Clostridia</taxon>
        <taxon>Lachnospirales</taxon>
        <taxon>Lachnospiraceae</taxon>
        <taxon>Wansuia</taxon>
    </lineage>
</organism>
<dbReference type="Pfam" id="PF08680">
    <property type="entry name" value="DUF1779"/>
    <property type="match status" value="1"/>
</dbReference>
<name>A0A926F139_9FIRM</name>
<dbReference type="Proteomes" id="UP000601522">
    <property type="component" value="Unassembled WGS sequence"/>
</dbReference>
<accession>A0A926F139</accession>
<protein>
    <submittedName>
        <fullName evidence="1">YwmB family TATA-box binding protein</fullName>
    </submittedName>
</protein>
<evidence type="ECO:0000313" key="2">
    <source>
        <dbReference type="Proteomes" id="UP000601522"/>
    </source>
</evidence>
<dbReference type="Gene3D" id="3.30.360.40">
    <property type="entry name" value="YwmB-like"/>
    <property type="match status" value="1"/>
</dbReference>
<comment type="caution">
    <text evidence="1">The sequence shown here is derived from an EMBL/GenBank/DDBJ whole genome shotgun (WGS) entry which is preliminary data.</text>
</comment>
<proteinExistence type="predicted"/>